<proteinExistence type="predicted"/>
<reference evidence="2 3" key="1">
    <citation type="submission" date="2016-04" db="EMBL/GenBank/DDBJ databases">
        <title>The genome of Intoshia linei affirms orthonectids as highly simplified spiralians.</title>
        <authorList>
            <person name="Mikhailov K.V."/>
            <person name="Slusarev G.S."/>
            <person name="Nikitin M.A."/>
            <person name="Logacheva M.D."/>
            <person name="Penin A."/>
            <person name="Aleoshin V."/>
            <person name="Panchin Y.V."/>
        </authorList>
    </citation>
    <scope>NUCLEOTIDE SEQUENCE [LARGE SCALE GENOMIC DNA]</scope>
    <source>
        <strain evidence="2">Intl2013</strain>
        <tissue evidence="2">Whole animal</tissue>
    </source>
</reference>
<evidence type="ECO:0000313" key="2">
    <source>
        <dbReference type="EMBL" id="OAF69041.1"/>
    </source>
</evidence>
<dbReference type="Proteomes" id="UP000078046">
    <property type="component" value="Unassembled WGS sequence"/>
</dbReference>
<organism evidence="2 3">
    <name type="scientific">Intoshia linei</name>
    <dbReference type="NCBI Taxonomy" id="1819745"/>
    <lineage>
        <taxon>Eukaryota</taxon>
        <taxon>Metazoa</taxon>
        <taxon>Spiralia</taxon>
        <taxon>Lophotrochozoa</taxon>
        <taxon>Mesozoa</taxon>
        <taxon>Orthonectida</taxon>
        <taxon>Rhopaluridae</taxon>
        <taxon>Intoshia</taxon>
    </lineage>
</organism>
<protein>
    <recommendedName>
        <fullName evidence="1">Integrase zinc-binding domain-containing protein</fullName>
    </recommendedName>
</protein>
<dbReference type="EMBL" id="LWCA01000346">
    <property type="protein sequence ID" value="OAF69041.1"/>
    <property type="molecule type" value="Genomic_DNA"/>
</dbReference>
<sequence length="111" mass="13257">MVFSYSFKTKQDRDDIINFLNGTLIIFDRNKRLRIKKKSENFIVEDIELFLKNENEMLKVVCDDEVDVKEEYIKDIHIIGHCGVVKTKQKSDKFYYNIKREDIANYIAKCP</sequence>
<evidence type="ECO:0000313" key="3">
    <source>
        <dbReference type="Proteomes" id="UP000078046"/>
    </source>
</evidence>
<dbReference type="Pfam" id="PF17921">
    <property type="entry name" value="Integrase_H2C2"/>
    <property type="match status" value="1"/>
</dbReference>
<dbReference type="Gene3D" id="1.10.340.70">
    <property type="match status" value="1"/>
</dbReference>
<dbReference type="AlphaFoldDB" id="A0A177B631"/>
<accession>A0A177B631</accession>
<evidence type="ECO:0000259" key="1">
    <source>
        <dbReference type="Pfam" id="PF17921"/>
    </source>
</evidence>
<gene>
    <name evidence="2" type="ORF">A3Q56_03208</name>
</gene>
<feature type="domain" description="Integrase zinc-binding" evidence="1">
    <location>
        <begin position="68"/>
        <end position="111"/>
    </location>
</feature>
<keyword evidence="3" id="KW-1185">Reference proteome</keyword>
<comment type="caution">
    <text evidence="2">The sequence shown here is derived from an EMBL/GenBank/DDBJ whole genome shotgun (WGS) entry which is preliminary data.</text>
</comment>
<name>A0A177B631_9BILA</name>
<dbReference type="InterPro" id="IPR041588">
    <property type="entry name" value="Integrase_H2C2"/>
</dbReference>